<dbReference type="RefSeq" id="XP_066702475.1">
    <property type="nucleotide sequence ID" value="XM_066842613.1"/>
</dbReference>
<evidence type="ECO:0000313" key="2">
    <source>
        <dbReference type="Proteomes" id="UP001391051"/>
    </source>
</evidence>
<dbReference type="Proteomes" id="UP001391051">
    <property type="component" value="Unassembled WGS sequence"/>
</dbReference>
<proteinExistence type="predicted"/>
<protein>
    <submittedName>
        <fullName evidence="1">Uncharacterized protein</fullName>
    </submittedName>
</protein>
<keyword evidence="2" id="KW-1185">Reference proteome</keyword>
<dbReference type="EMBL" id="JAQQWE010000004">
    <property type="protein sequence ID" value="KAK7957169.1"/>
    <property type="molecule type" value="Genomic_DNA"/>
</dbReference>
<sequence>MMCISNRSDNLGCQGIDGGGRLRAAGDPTGDDVKQKLAALSATDFLDLFGQLVEDRTIVYHCGFVIGPQGNLRTAQVSRDQALREESWHRHRSAPSYKTALDRIAAKKKMR</sequence>
<dbReference type="GeneID" id="92075675"/>
<name>A0ABR1QKA2_9PEZI</name>
<evidence type="ECO:0000313" key="1">
    <source>
        <dbReference type="EMBL" id="KAK7957169.1"/>
    </source>
</evidence>
<reference evidence="1 2" key="1">
    <citation type="submission" date="2023-01" db="EMBL/GenBank/DDBJ databases">
        <title>Analysis of 21 Apiospora genomes using comparative genomics revels a genus with tremendous synthesis potential of carbohydrate active enzymes and secondary metabolites.</title>
        <authorList>
            <person name="Sorensen T."/>
        </authorList>
    </citation>
    <scope>NUCLEOTIDE SEQUENCE [LARGE SCALE GENOMIC DNA]</scope>
    <source>
        <strain evidence="1 2">CBS 24483</strain>
    </source>
</reference>
<organism evidence="1 2">
    <name type="scientific">Apiospora aurea</name>
    <dbReference type="NCBI Taxonomy" id="335848"/>
    <lineage>
        <taxon>Eukaryota</taxon>
        <taxon>Fungi</taxon>
        <taxon>Dikarya</taxon>
        <taxon>Ascomycota</taxon>
        <taxon>Pezizomycotina</taxon>
        <taxon>Sordariomycetes</taxon>
        <taxon>Xylariomycetidae</taxon>
        <taxon>Amphisphaeriales</taxon>
        <taxon>Apiosporaceae</taxon>
        <taxon>Apiospora</taxon>
    </lineage>
</organism>
<gene>
    <name evidence="1" type="ORF">PG986_006391</name>
</gene>
<comment type="caution">
    <text evidence="1">The sequence shown here is derived from an EMBL/GenBank/DDBJ whole genome shotgun (WGS) entry which is preliminary data.</text>
</comment>
<accession>A0ABR1QKA2</accession>